<dbReference type="PANTHER" id="PTHR32309:SF13">
    <property type="entry name" value="FERRIC ENTEROBACTIN TRANSPORT PROTEIN FEPE"/>
    <property type="match status" value="1"/>
</dbReference>
<sequence length="410" mass="45742">MPRPAAQPAQPPATRPNAPLPAPPQPPGPGAAVRPTVAVANPRGRHWLLLASFLLLVVLPSILWAWYLWNRAADQYISTVGFSVHREDMSPAIDLLGGLAPLAGGSSGASDTDVLYEYIRSQDMVEKIDAQLDLRQRFSRDWPHDFVFAFDPDSHIEDMTDYWDRQVKVLYDTSSGLITLKVNAFTATDAQEIAAAVFKQSSDKINELSSIARDDSTRLARDELEQTRSDLTQVRQQMTEFRMRTQIVDPQADLTSQMGVMSGLQAQLAEALVAHDLLMDNARPTDHRVTQSQQKIDALRRLIDSERQKFSADGEGPTGQSYSALMAEYEKLMVDREFAEGAYRSARIAYEAAMAEARRKSRYLAAHIEPKVAQSSQAPNRPWLLFVVAGLLLTGWSILVLVYYSIRDRA</sequence>
<evidence type="ECO:0000313" key="3">
    <source>
        <dbReference type="EMBL" id="MTH63260.1"/>
    </source>
</evidence>
<dbReference type="EMBL" id="WMII01000002">
    <property type="protein sequence ID" value="MTH63260.1"/>
    <property type="molecule type" value="Genomic_DNA"/>
</dbReference>
<dbReference type="GO" id="GO:0004713">
    <property type="term" value="F:protein tyrosine kinase activity"/>
    <property type="evidence" value="ECO:0007669"/>
    <property type="project" value="TreeGrafter"/>
</dbReference>
<keyword evidence="2" id="KW-1133">Transmembrane helix</keyword>
<keyword evidence="2" id="KW-0812">Transmembrane</keyword>
<feature type="compositionally biased region" description="Pro residues" evidence="1">
    <location>
        <begin position="1"/>
        <end position="29"/>
    </location>
</feature>
<dbReference type="AlphaFoldDB" id="A0A6L6IW35"/>
<keyword evidence="2" id="KW-0472">Membrane</keyword>
<dbReference type="Proteomes" id="UP000478740">
    <property type="component" value="Unassembled WGS sequence"/>
</dbReference>
<name>A0A6L6IW35_9RHOB</name>
<feature type="region of interest" description="Disordered" evidence="1">
    <location>
        <begin position="1"/>
        <end position="35"/>
    </location>
</feature>
<gene>
    <name evidence="3" type="ORF">GL284_03125</name>
</gene>
<evidence type="ECO:0000256" key="1">
    <source>
        <dbReference type="SAM" id="MobiDB-lite"/>
    </source>
</evidence>
<comment type="caution">
    <text evidence="3">The sequence shown here is derived from an EMBL/GenBank/DDBJ whole genome shotgun (WGS) entry which is preliminary data.</text>
</comment>
<organism evidence="3 4">
    <name type="scientific">Paracoccus shanxieyensis</name>
    <dbReference type="NCBI Taxonomy" id="2675752"/>
    <lineage>
        <taxon>Bacteria</taxon>
        <taxon>Pseudomonadati</taxon>
        <taxon>Pseudomonadota</taxon>
        <taxon>Alphaproteobacteria</taxon>
        <taxon>Rhodobacterales</taxon>
        <taxon>Paracoccaceae</taxon>
        <taxon>Paracoccus</taxon>
    </lineage>
</organism>
<accession>A0A6L6IW35</accession>
<dbReference type="InterPro" id="IPR050445">
    <property type="entry name" value="Bact_polysacc_biosynth/exp"/>
</dbReference>
<keyword evidence="4" id="KW-1185">Reference proteome</keyword>
<proteinExistence type="predicted"/>
<evidence type="ECO:0000313" key="4">
    <source>
        <dbReference type="Proteomes" id="UP000478740"/>
    </source>
</evidence>
<dbReference type="PANTHER" id="PTHR32309">
    <property type="entry name" value="TYROSINE-PROTEIN KINASE"/>
    <property type="match status" value="1"/>
</dbReference>
<feature type="transmembrane region" description="Helical" evidence="2">
    <location>
        <begin position="383"/>
        <end position="406"/>
    </location>
</feature>
<dbReference type="GO" id="GO:0005886">
    <property type="term" value="C:plasma membrane"/>
    <property type="evidence" value="ECO:0007669"/>
    <property type="project" value="TreeGrafter"/>
</dbReference>
<reference evidence="3 4" key="1">
    <citation type="submission" date="2019-11" db="EMBL/GenBank/DDBJ databases">
        <authorList>
            <person name="Dong K."/>
        </authorList>
    </citation>
    <scope>NUCLEOTIDE SEQUENCE [LARGE SCALE GENOMIC DNA]</scope>
    <source>
        <strain evidence="3 4">DK608</strain>
    </source>
</reference>
<feature type="transmembrane region" description="Helical" evidence="2">
    <location>
        <begin position="47"/>
        <end position="69"/>
    </location>
</feature>
<protein>
    <submittedName>
        <fullName evidence="3">Capsule biosynthesis protein</fullName>
    </submittedName>
</protein>
<evidence type="ECO:0000256" key="2">
    <source>
        <dbReference type="SAM" id="Phobius"/>
    </source>
</evidence>